<keyword evidence="3" id="KW-1185">Reference proteome</keyword>
<reference evidence="2" key="1">
    <citation type="submission" date="2022-07" db="EMBL/GenBank/DDBJ databases">
        <title>Phylogenomic reconstructions and comparative analyses of Kickxellomycotina fungi.</title>
        <authorList>
            <person name="Reynolds N.K."/>
            <person name="Stajich J.E."/>
            <person name="Barry K."/>
            <person name="Grigoriev I.V."/>
            <person name="Crous P."/>
            <person name="Smith M.E."/>
        </authorList>
    </citation>
    <scope>NUCLEOTIDE SEQUENCE</scope>
    <source>
        <strain evidence="2">RSA 861</strain>
    </source>
</reference>
<accession>A0A9W8E2Q1</accession>
<comment type="caution">
    <text evidence="2">The sequence shown here is derived from an EMBL/GenBank/DDBJ whole genome shotgun (WGS) entry which is preliminary data.</text>
</comment>
<feature type="coiled-coil region" evidence="1">
    <location>
        <begin position="91"/>
        <end position="118"/>
    </location>
</feature>
<evidence type="ECO:0000256" key="1">
    <source>
        <dbReference type="SAM" id="Coils"/>
    </source>
</evidence>
<protein>
    <submittedName>
        <fullName evidence="2">Uncharacterized protein</fullName>
    </submittedName>
</protein>
<sequence>MSSTEPPPSPSTTAAVAQAVTDLAEHHLPSTRGARALQAIVTRTDSHLADQEHHLTTTRSALREQRDGELHVALARHLGQHGSIEDLGTTLDELEELVAGRERALAELNTRMQRAEALLSAKRPSYLAAQDWTASLVAGLFTK</sequence>
<gene>
    <name evidence="2" type="ORF">IWQ60_001268</name>
</gene>
<organism evidence="2 3">
    <name type="scientific">Tieghemiomyces parasiticus</name>
    <dbReference type="NCBI Taxonomy" id="78921"/>
    <lineage>
        <taxon>Eukaryota</taxon>
        <taxon>Fungi</taxon>
        <taxon>Fungi incertae sedis</taxon>
        <taxon>Zoopagomycota</taxon>
        <taxon>Kickxellomycotina</taxon>
        <taxon>Dimargaritomycetes</taxon>
        <taxon>Dimargaritales</taxon>
        <taxon>Dimargaritaceae</taxon>
        <taxon>Tieghemiomyces</taxon>
    </lineage>
</organism>
<dbReference type="Proteomes" id="UP001150569">
    <property type="component" value="Unassembled WGS sequence"/>
</dbReference>
<dbReference type="AlphaFoldDB" id="A0A9W8E2Q1"/>
<name>A0A9W8E2Q1_9FUNG</name>
<evidence type="ECO:0000313" key="2">
    <source>
        <dbReference type="EMBL" id="KAJ1929347.1"/>
    </source>
</evidence>
<evidence type="ECO:0000313" key="3">
    <source>
        <dbReference type="Proteomes" id="UP001150569"/>
    </source>
</evidence>
<dbReference type="EMBL" id="JANBPT010000038">
    <property type="protein sequence ID" value="KAJ1929347.1"/>
    <property type="molecule type" value="Genomic_DNA"/>
</dbReference>
<keyword evidence="1" id="KW-0175">Coiled coil</keyword>
<proteinExistence type="predicted"/>